<proteinExistence type="predicted"/>
<evidence type="ECO:0000313" key="2">
    <source>
        <dbReference type="Proteomes" id="UP000821865"/>
    </source>
</evidence>
<organism evidence="1 2">
    <name type="scientific">Dermacentor silvarum</name>
    <name type="common">Tick</name>
    <dbReference type="NCBI Taxonomy" id="543639"/>
    <lineage>
        <taxon>Eukaryota</taxon>
        <taxon>Metazoa</taxon>
        <taxon>Ecdysozoa</taxon>
        <taxon>Arthropoda</taxon>
        <taxon>Chelicerata</taxon>
        <taxon>Arachnida</taxon>
        <taxon>Acari</taxon>
        <taxon>Parasitiformes</taxon>
        <taxon>Ixodida</taxon>
        <taxon>Ixodoidea</taxon>
        <taxon>Ixodidae</taxon>
        <taxon>Rhipicephalinae</taxon>
        <taxon>Dermacentor</taxon>
    </lineage>
</organism>
<keyword evidence="2" id="KW-1185">Reference proteome</keyword>
<comment type="caution">
    <text evidence="1">The sequence shown here is derived from an EMBL/GenBank/DDBJ whole genome shotgun (WGS) entry which is preliminary data.</text>
</comment>
<dbReference type="EMBL" id="CM023477">
    <property type="protein sequence ID" value="KAH7937755.1"/>
    <property type="molecule type" value="Genomic_DNA"/>
</dbReference>
<dbReference type="Proteomes" id="UP000821865">
    <property type="component" value="Chromosome 8"/>
</dbReference>
<protein>
    <submittedName>
        <fullName evidence="1">Uncharacterized protein</fullName>
    </submittedName>
</protein>
<reference evidence="1" key="1">
    <citation type="submission" date="2020-05" db="EMBL/GenBank/DDBJ databases">
        <title>Large-scale comparative analyses of tick genomes elucidate their genetic diversity and vector capacities.</title>
        <authorList>
            <person name="Jia N."/>
            <person name="Wang J."/>
            <person name="Shi W."/>
            <person name="Du L."/>
            <person name="Sun Y."/>
            <person name="Zhan W."/>
            <person name="Jiang J."/>
            <person name="Wang Q."/>
            <person name="Zhang B."/>
            <person name="Ji P."/>
            <person name="Sakyi L.B."/>
            <person name="Cui X."/>
            <person name="Yuan T."/>
            <person name="Jiang B."/>
            <person name="Yang W."/>
            <person name="Lam T.T.-Y."/>
            <person name="Chang Q."/>
            <person name="Ding S."/>
            <person name="Wang X."/>
            <person name="Zhu J."/>
            <person name="Ruan X."/>
            <person name="Zhao L."/>
            <person name="Wei J."/>
            <person name="Que T."/>
            <person name="Du C."/>
            <person name="Cheng J."/>
            <person name="Dai P."/>
            <person name="Han X."/>
            <person name="Huang E."/>
            <person name="Gao Y."/>
            <person name="Liu J."/>
            <person name="Shao H."/>
            <person name="Ye R."/>
            <person name="Li L."/>
            <person name="Wei W."/>
            <person name="Wang X."/>
            <person name="Wang C."/>
            <person name="Yang T."/>
            <person name="Huo Q."/>
            <person name="Li W."/>
            <person name="Guo W."/>
            <person name="Chen H."/>
            <person name="Zhou L."/>
            <person name="Ni X."/>
            <person name="Tian J."/>
            <person name="Zhou Y."/>
            <person name="Sheng Y."/>
            <person name="Liu T."/>
            <person name="Pan Y."/>
            <person name="Xia L."/>
            <person name="Li J."/>
            <person name="Zhao F."/>
            <person name="Cao W."/>
        </authorList>
    </citation>
    <scope>NUCLEOTIDE SEQUENCE</scope>
    <source>
        <strain evidence="1">Dsil-2018</strain>
    </source>
</reference>
<gene>
    <name evidence="1" type="ORF">HPB49_015686</name>
</gene>
<name>A0ACB8CA83_DERSI</name>
<evidence type="ECO:0000313" key="1">
    <source>
        <dbReference type="EMBL" id="KAH7937755.1"/>
    </source>
</evidence>
<sequence>MSRGRRTRTPSCYAGYGDLKWRKENGIDDMLQSYEPAEIVKENYPGGILYPCKDSRPLWMVPAGVDFQGGRPFFFFLCLVLARRQVRRGKVD</sequence>
<accession>A0ACB8CA83</accession>